<name>A0ABQ8UXN3_9EUKA</name>
<keyword evidence="2" id="KW-1185">Reference proteome</keyword>
<dbReference type="EMBL" id="JAPMOS010000003">
    <property type="protein sequence ID" value="KAJ4462335.1"/>
    <property type="molecule type" value="Genomic_DNA"/>
</dbReference>
<evidence type="ECO:0000313" key="2">
    <source>
        <dbReference type="Proteomes" id="UP001141327"/>
    </source>
</evidence>
<dbReference type="Proteomes" id="UP001141327">
    <property type="component" value="Unassembled WGS sequence"/>
</dbReference>
<accession>A0ABQ8UXN3</accession>
<sequence length="336" mass="37384">MRVTILYASLTGNTARTFGIACGAHRRFDSCHPFEGCICDHVSECECLGVGSLPVFAFVTAGRMIGATIDALVEPLAVKGALPVASMGCYAPENFFRFSRPSLIVICGVQNPPLQGQLQEPARATVQNCDAISPFGYFSQLPSIFLGVRTEGQKTKQKSFAKFQFGDDRYYIWTKFNEDATGFRITLWNGMTSWRADYSSIPPELDHADFLREAQDGFEQQDNSGHHLYRLTPQADGSIQLTWTLVIQQSPKLAIPIVINLDQMSTPETLRFTRKRVDNLVDAQTQLKFEVNALRSERQKYAALLEDATLVAQRAEADQKTLLEQLYGKACAPTAH</sequence>
<evidence type="ECO:0000313" key="1">
    <source>
        <dbReference type="EMBL" id="KAJ4462335.1"/>
    </source>
</evidence>
<gene>
    <name evidence="1" type="ORF">PAPYR_946</name>
</gene>
<organism evidence="1 2">
    <name type="scientific">Paratrimastix pyriformis</name>
    <dbReference type="NCBI Taxonomy" id="342808"/>
    <lineage>
        <taxon>Eukaryota</taxon>
        <taxon>Metamonada</taxon>
        <taxon>Preaxostyla</taxon>
        <taxon>Paratrimastigidae</taxon>
        <taxon>Paratrimastix</taxon>
    </lineage>
</organism>
<reference evidence="1" key="1">
    <citation type="journal article" date="2022" name="bioRxiv">
        <title>Genomics of Preaxostyla Flagellates Illuminates Evolutionary Transitions and the Path Towards Mitochondrial Loss.</title>
        <authorList>
            <person name="Novak L.V.F."/>
            <person name="Treitli S.C."/>
            <person name="Pyrih J."/>
            <person name="Halakuc P."/>
            <person name="Pipaliya S.V."/>
            <person name="Vacek V."/>
            <person name="Brzon O."/>
            <person name="Soukal P."/>
            <person name="Eme L."/>
            <person name="Dacks J.B."/>
            <person name="Karnkowska A."/>
            <person name="Elias M."/>
            <person name="Hampl V."/>
        </authorList>
    </citation>
    <scope>NUCLEOTIDE SEQUENCE</scope>
    <source>
        <strain evidence="1">RCP-MX</strain>
    </source>
</reference>
<proteinExistence type="predicted"/>
<comment type="caution">
    <text evidence="1">The sequence shown here is derived from an EMBL/GenBank/DDBJ whole genome shotgun (WGS) entry which is preliminary data.</text>
</comment>
<protein>
    <submittedName>
        <fullName evidence="1">Uncharacterized protein</fullName>
    </submittedName>
</protein>